<dbReference type="Proteomes" id="UP000054498">
    <property type="component" value="Unassembled WGS sequence"/>
</dbReference>
<sequence>MHGMLRCGGALRSTASAALRDAAPRPLPGLQHSLWTQRRRPEVSAAAGGRGGARTPVASAAMVSLEEIDRARVAEGGWFVTEGGQRQWVDAMQLDRLSPELPQLLVELGIRYDPDKLAAVLDSRCTAAQSA</sequence>
<reference evidence="2 3" key="1">
    <citation type="journal article" date="2013" name="BMC Genomics">
        <title>Reconstruction of the lipid metabolism for the microalga Monoraphidium neglectum from its genome sequence reveals characteristics suitable for biofuel production.</title>
        <authorList>
            <person name="Bogen C."/>
            <person name="Al-Dilaimi A."/>
            <person name="Albersmeier A."/>
            <person name="Wichmann J."/>
            <person name="Grundmann M."/>
            <person name="Rupp O."/>
            <person name="Lauersen K.J."/>
            <person name="Blifernez-Klassen O."/>
            <person name="Kalinowski J."/>
            <person name="Goesmann A."/>
            <person name="Mussgnug J.H."/>
            <person name="Kruse O."/>
        </authorList>
    </citation>
    <scope>NUCLEOTIDE SEQUENCE [LARGE SCALE GENOMIC DNA]</scope>
    <source>
        <strain evidence="2 3">SAG 48.87</strain>
    </source>
</reference>
<gene>
    <name evidence="2" type="ORF">MNEG_0936</name>
</gene>
<proteinExistence type="predicted"/>
<organism evidence="2 3">
    <name type="scientific">Monoraphidium neglectum</name>
    <dbReference type="NCBI Taxonomy" id="145388"/>
    <lineage>
        <taxon>Eukaryota</taxon>
        <taxon>Viridiplantae</taxon>
        <taxon>Chlorophyta</taxon>
        <taxon>core chlorophytes</taxon>
        <taxon>Chlorophyceae</taxon>
        <taxon>CS clade</taxon>
        <taxon>Sphaeropleales</taxon>
        <taxon>Selenastraceae</taxon>
        <taxon>Monoraphidium</taxon>
    </lineage>
</organism>
<feature type="region of interest" description="Disordered" evidence="1">
    <location>
        <begin position="22"/>
        <end position="56"/>
    </location>
</feature>
<dbReference type="EMBL" id="KK100305">
    <property type="protein sequence ID" value="KIZ07009.1"/>
    <property type="molecule type" value="Genomic_DNA"/>
</dbReference>
<evidence type="ECO:0000313" key="3">
    <source>
        <dbReference type="Proteomes" id="UP000054498"/>
    </source>
</evidence>
<accession>A0A0D2LKT5</accession>
<dbReference type="RefSeq" id="XP_013906028.1">
    <property type="nucleotide sequence ID" value="XM_014050574.1"/>
</dbReference>
<dbReference type="KEGG" id="mng:MNEG_0936"/>
<protein>
    <submittedName>
        <fullName evidence="2">Uncharacterized protein</fullName>
    </submittedName>
</protein>
<name>A0A0D2LKT5_9CHLO</name>
<dbReference type="GeneID" id="25727054"/>
<evidence type="ECO:0000313" key="2">
    <source>
        <dbReference type="EMBL" id="KIZ07009.1"/>
    </source>
</evidence>
<dbReference type="AlphaFoldDB" id="A0A0D2LKT5"/>
<evidence type="ECO:0000256" key="1">
    <source>
        <dbReference type="SAM" id="MobiDB-lite"/>
    </source>
</evidence>
<keyword evidence="3" id="KW-1185">Reference proteome</keyword>